<dbReference type="Pfam" id="PF00534">
    <property type="entry name" value="Glycos_transf_1"/>
    <property type="match status" value="1"/>
</dbReference>
<keyword evidence="4" id="KW-0808">Transferase</keyword>
<comment type="caution">
    <text evidence="4">The sequence shown here is derived from an EMBL/GenBank/DDBJ whole genome shotgun (WGS) entry which is preliminary data.</text>
</comment>
<dbReference type="InterPro" id="IPR001296">
    <property type="entry name" value="Glyco_trans_1"/>
</dbReference>
<dbReference type="Pfam" id="PF04230">
    <property type="entry name" value="PS_pyruv_trans"/>
    <property type="match status" value="1"/>
</dbReference>
<dbReference type="InterPro" id="IPR007345">
    <property type="entry name" value="Polysacch_pyruvyl_Trfase"/>
</dbReference>
<dbReference type="PANTHER" id="PTHR36836">
    <property type="entry name" value="COLANIC ACID BIOSYNTHESIS PROTEIN WCAK"/>
    <property type="match status" value="1"/>
</dbReference>
<gene>
    <name evidence="4" type="primary">csaB</name>
    <name evidence="4" type="ORF">IAA83_00730</name>
</gene>
<name>A0A9D1JSN3_9FIRM</name>
<reference evidence="4" key="1">
    <citation type="submission" date="2020-10" db="EMBL/GenBank/DDBJ databases">
        <authorList>
            <person name="Gilroy R."/>
        </authorList>
    </citation>
    <scope>NUCLEOTIDE SEQUENCE</scope>
    <source>
        <strain evidence="4">ChiBcec16-1751</strain>
    </source>
</reference>
<proteinExistence type="predicted"/>
<feature type="domain" description="Glycosyl transferase family 1" evidence="1">
    <location>
        <begin position="190"/>
        <end position="343"/>
    </location>
</feature>
<dbReference type="Proteomes" id="UP000886741">
    <property type="component" value="Unassembled WGS sequence"/>
</dbReference>
<feature type="domain" description="Polysaccharide pyruvyl transferase" evidence="2">
    <location>
        <begin position="391"/>
        <end position="673"/>
    </location>
</feature>
<dbReference type="NCBIfam" id="TIGR03609">
    <property type="entry name" value="S_layer_CsaB"/>
    <property type="match status" value="1"/>
</dbReference>
<dbReference type="EMBL" id="DVJJ01000017">
    <property type="protein sequence ID" value="HIS63878.1"/>
    <property type="molecule type" value="Genomic_DNA"/>
</dbReference>
<dbReference type="InterPro" id="IPR019896">
    <property type="entry name" value="Polysacch_pyruvyl_Trfase_CsaB"/>
</dbReference>
<dbReference type="Pfam" id="PF13439">
    <property type="entry name" value="Glyco_transf_4"/>
    <property type="match status" value="1"/>
</dbReference>
<reference evidence="4" key="2">
    <citation type="journal article" date="2021" name="PeerJ">
        <title>Extensive microbial diversity within the chicken gut microbiome revealed by metagenomics and culture.</title>
        <authorList>
            <person name="Gilroy R."/>
            <person name="Ravi A."/>
            <person name="Getino M."/>
            <person name="Pursley I."/>
            <person name="Horton D.L."/>
            <person name="Alikhan N.F."/>
            <person name="Baker D."/>
            <person name="Gharbi K."/>
            <person name="Hall N."/>
            <person name="Watson M."/>
            <person name="Adriaenssens E.M."/>
            <person name="Foster-Nyarko E."/>
            <person name="Jarju S."/>
            <person name="Secka A."/>
            <person name="Antonio M."/>
            <person name="Oren A."/>
            <person name="Chaudhuri R.R."/>
            <person name="La Ragione R."/>
            <person name="Hildebrand F."/>
            <person name="Pallen M.J."/>
        </authorList>
    </citation>
    <scope>NUCLEOTIDE SEQUENCE</scope>
    <source>
        <strain evidence="4">ChiBcec16-1751</strain>
    </source>
</reference>
<dbReference type="PANTHER" id="PTHR36836:SF1">
    <property type="entry name" value="COLANIC ACID BIOSYNTHESIS PROTEIN WCAK"/>
    <property type="match status" value="1"/>
</dbReference>
<evidence type="ECO:0000259" key="1">
    <source>
        <dbReference type="Pfam" id="PF00534"/>
    </source>
</evidence>
<evidence type="ECO:0000313" key="5">
    <source>
        <dbReference type="Proteomes" id="UP000886741"/>
    </source>
</evidence>
<sequence>MKIIHLISGGDVGGAKTHVLSLLKGLSQTEEVRLVCFMEGPFAQEARELGIETIVYPDKNVLRVASVLAGEINAGGYQVVHCHGSRANLIGSLLRRKIQAPVVTTVHSDYRLDYLGRPIHHLTYGTINTICVRKIPYHIGVSDAMAELLIARGFDPQTMFSIYNGVEFTPVEPAMDRQTYLNSIGLQTETDSVVFGIAARLSAVKDVGTLIRGFARTVRQVPSARLVIAGDGEQMADLRRLAGETCPQGTVCFAGWVGDMESFYNAVDVNTLTSLSETFPYALTEGARHQCATIASRVGGIPDLIEHGVTGLLFTAQNDEELAEQMISLAQDDSLRQRLGRQLYEKARRDFSASATVEKQKEIYRIMIRRSQRPRRKRDGVLICGAYGKGNAGDDSILHAIVGQMQHIDPDMPLYVLTRTPRETKIQYRIGAVHTFNLPGFLRIMRHTKLYLNGGGSLIQDVTSTRSLYYYLASIHLAKATGNRVLMYGCGIGPITHPINMRWAGRVIDRYVDGVTLREDTSQDELVRMGVRRPNIYVTADPALLLHPADDDRVDGWFLRNHLDPNGQYAMFVVRNWPGYGEKAPCFAAAAEAVKRKFGLTPIFLALEMKHDQSACHLAADQMKNVCPVLTVPNDGDLIVGILGRMEVVVSMRLHALIFAAAVGTPVVGAVYDPKVRAFLDYMGKKHYMDLEDVTTERLMASIAEALAEGRDAPETIEHLRVLAAENEDVARTLLEEP</sequence>
<evidence type="ECO:0000259" key="2">
    <source>
        <dbReference type="Pfam" id="PF04230"/>
    </source>
</evidence>
<dbReference type="AlphaFoldDB" id="A0A9D1JSN3"/>
<protein>
    <submittedName>
        <fullName evidence="4">Polysaccharide pyruvyl transferase CsaB</fullName>
    </submittedName>
</protein>
<evidence type="ECO:0000259" key="3">
    <source>
        <dbReference type="Pfam" id="PF13439"/>
    </source>
</evidence>
<accession>A0A9D1JSN3</accession>
<dbReference type="GO" id="GO:0016757">
    <property type="term" value="F:glycosyltransferase activity"/>
    <property type="evidence" value="ECO:0007669"/>
    <property type="project" value="InterPro"/>
</dbReference>
<dbReference type="SUPFAM" id="SSF53756">
    <property type="entry name" value="UDP-Glycosyltransferase/glycogen phosphorylase"/>
    <property type="match status" value="1"/>
</dbReference>
<dbReference type="InterPro" id="IPR028098">
    <property type="entry name" value="Glyco_trans_4-like_N"/>
</dbReference>
<dbReference type="Gene3D" id="3.40.50.2000">
    <property type="entry name" value="Glycogen Phosphorylase B"/>
    <property type="match status" value="2"/>
</dbReference>
<organism evidence="4 5">
    <name type="scientific">Candidatus Avoscillospira avistercoris</name>
    <dbReference type="NCBI Taxonomy" id="2840707"/>
    <lineage>
        <taxon>Bacteria</taxon>
        <taxon>Bacillati</taxon>
        <taxon>Bacillota</taxon>
        <taxon>Clostridia</taxon>
        <taxon>Eubacteriales</taxon>
        <taxon>Oscillospiraceae</taxon>
        <taxon>Oscillospiraceae incertae sedis</taxon>
        <taxon>Candidatus Avoscillospira</taxon>
    </lineage>
</organism>
<feature type="domain" description="Glycosyltransferase subfamily 4-like N-terminal" evidence="3">
    <location>
        <begin position="12"/>
        <end position="167"/>
    </location>
</feature>
<evidence type="ECO:0000313" key="4">
    <source>
        <dbReference type="EMBL" id="HIS63878.1"/>
    </source>
</evidence>